<dbReference type="EMBL" id="QTSX02000197">
    <property type="protein sequence ID" value="KAJ9087787.1"/>
    <property type="molecule type" value="Genomic_DNA"/>
</dbReference>
<protein>
    <submittedName>
        <fullName evidence="1">Uncharacterized protein</fullName>
    </submittedName>
</protein>
<comment type="caution">
    <text evidence="1">The sequence shown here is derived from an EMBL/GenBank/DDBJ whole genome shotgun (WGS) entry which is preliminary data.</text>
</comment>
<name>A0ACC2ULH7_9FUNG</name>
<sequence>MRHQSFPDEPLVDWPACDAAGHGTPHVLRHRINLKIRAPQSKCSAGQLLVLLIGKFCLPQSVRRSVRKIRIRNSRPSPLRSATLEILRGKQGLPRRHRSQLRHSRACFSRLPPITPLGVIDSRPDQKPTLTTLIRHGPRMQILPLSPPAVTKSASTHNPSNPSGVDSPRTNVIAPAMDPFGALIRVQP</sequence>
<evidence type="ECO:0000313" key="1">
    <source>
        <dbReference type="EMBL" id="KAJ9087787.1"/>
    </source>
</evidence>
<accession>A0ACC2ULH7</accession>
<evidence type="ECO:0000313" key="2">
    <source>
        <dbReference type="Proteomes" id="UP001165960"/>
    </source>
</evidence>
<keyword evidence="2" id="KW-1185">Reference proteome</keyword>
<gene>
    <name evidence="1" type="ORF">DSO57_1029636</name>
</gene>
<proteinExistence type="predicted"/>
<reference evidence="1" key="1">
    <citation type="submission" date="2022-04" db="EMBL/GenBank/DDBJ databases">
        <title>Genome of the entomopathogenic fungus Entomophthora muscae.</title>
        <authorList>
            <person name="Elya C."/>
            <person name="Lovett B.R."/>
            <person name="Lee E."/>
            <person name="Macias A.M."/>
            <person name="Hajek A.E."/>
            <person name="De Bivort B.L."/>
            <person name="Kasson M.T."/>
            <person name="De Fine Licht H.H."/>
            <person name="Stajich J.E."/>
        </authorList>
    </citation>
    <scope>NUCLEOTIDE SEQUENCE</scope>
    <source>
        <strain evidence="1">Berkeley</strain>
    </source>
</reference>
<dbReference type="Proteomes" id="UP001165960">
    <property type="component" value="Unassembled WGS sequence"/>
</dbReference>
<organism evidence="1 2">
    <name type="scientific">Entomophthora muscae</name>
    <dbReference type="NCBI Taxonomy" id="34485"/>
    <lineage>
        <taxon>Eukaryota</taxon>
        <taxon>Fungi</taxon>
        <taxon>Fungi incertae sedis</taxon>
        <taxon>Zoopagomycota</taxon>
        <taxon>Entomophthoromycotina</taxon>
        <taxon>Entomophthoromycetes</taxon>
        <taxon>Entomophthorales</taxon>
        <taxon>Entomophthoraceae</taxon>
        <taxon>Entomophthora</taxon>
    </lineage>
</organism>